<name>A0ACC2QZ92_9NEOP</name>
<sequence>MCVGTTAPRAARLSIAESYCNWIQRRVAQGTASAMPRNSRSSPDSQAPAGGVELREDLPLKARGGGGGAARCAGGPRLLLAAFAAFTAAVTLALLTQIHFGDFELVPHGSVSSGAAACSRAGTDALKAGGRALDAAVAAALCLAVLAPHRTSLDASGALLYWEYRNARTQPATLYEWGGAGAAGGGGERAPRLLAALATLHAQLGALPWPQLLEPTIKIAKDGFVVSEGLAAAAGGVGPYAPNALVTAPALAAFLTGLLNHTSSELSAEWQGSALVRRSTAAARAAGAWRVLVAGAGAAAARALAAALTPPPDSPDDAQRRVVAALQGEARAGALAAAGAATGLAVVDRYDTYIAFVTGLSVPFGSGPATAAGWARDEPGAPLDLAPAILLDDSVCGTRYVLGAESTSALAQAAAALVLDGAAGAVERARVQVQPGGRLALEAGRPPPAAQALPAPPGPPLAPVNASLPYAAVNLVQQRADALASHADSRGGGFASRF</sequence>
<accession>A0ACC2QZ92</accession>
<proteinExistence type="predicted"/>
<evidence type="ECO:0000313" key="2">
    <source>
        <dbReference type="Proteomes" id="UP001231649"/>
    </source>
</evidence>
<protein>
    <submittedName>
        <fullName evidence="1">Uncharacterized protein</fullName>
    </submittedName>
</protein>
<reference evidence="1" key="1">
    <citation type="submission" date="2023-03" db="EMBL/GenBank/DDBJ databases">
        <title>Chromosome-level genomes of two armyworms, Mythimna separata and Mythimna loreyi, provide insights into the biosynthesis and reception of sex pheromones.</title>
        <authorList>
            <person name="Zhao H."/>
        </authorList>
    </citation>
    <scope>NUCLEOTIDE SEQUENCE</scope>
    <source>
        <strain evidence="1">BeijingLab</strain>
    </source>
</reference>
<evidence type="ECO:0000313" key="1">
    <source>
        <dbReference type="EMBL" id="KAJ8729100.1"/>
    </source>
</evidence>
<dbReference type="EMBL" id="CM056786">
    <property type="protein sequence ID" value="KAJ8729100.1"/>
    <property type="molecule type" value="Genomic_DNA"/>
</dbReference>
<gene>
    <name evidence="1" type="ORF">PYW08_000681</name>
</gene>
<comment type="caution">
    <text evidence="1">The sequence shown here is derived from an EMBL/GenBank/DDBJ whole genome shotgun (WGS) entry which is preliminary data.</text>
</comment>
<organism evidence="1 2">
    <name type="scientific">Mythimna loreyi</name>
    <dbReference type="NCBI Taxonomy" id="667449"/>
    <lineage>
        <taxon>Eukaryota</taxon>
        <taxon>Metazoa</taxon>
        <taxon>Ecdysozoa</taxon>
        <taxon>Arthropoda</taxon>
        <taxon>Hexapoda</taxon>
        <taxon>Insecta</taxon>
        <taxon>Pterygota</taxon>
        <taxon>Neoptera</taxon>
        <taxon>Endopterygota</taxon>
        <taxon>Lepidoptera</taxon>
        <taxon>Glossata</taxon>
        <taxon>Ditrysia</taxon>
        <taxon>Noctuoidea</taxon>
        <taxon>Noctuidae</taxon>
        <taxon>Noctuinae</taxon>
        <taxon>Hadenini</taxon>
        <taxon>Mythimna</taxon>
    </lineage>
</organism>
<dbReference type="Proteomes" id="UP001231649">
    <property type="component" value="Chromosome 10"/>
</dbReference>
<keyword evidence="2" id="KW-1185">Reference proteome</keyword>